<dbReference type="Gene3D" id="2.60.40.1120">
    <property type="entry name" value="Carboxypeptidase-like, regulatory domain"/>
    <property type="match status" value="1"/>
</dbReference>
<dbReference type="SUPFAM" id="SSF103088">
    <property type="entry name" value="OmpA-like"/>
    <property type="match status" value="1"/>
</dbReference>
<dbReference type="Pfam" id="PF00691">
    <property type="entry name" value="OmpA"/>
    <property type="match status" value="1"/>
</dbReference>
<protein>
    <submittedName>
        <fullName evidence="7">OmpA family protein</fullName>
    </submittedName>
</protein>
<dbReference type="InterPro" id="IPR006665">
    <property type="entry name" value="OmpA-like"/>
</dbReference>
<dbReference type="SUPFAM" id="SSF50939">
    <property type="entry name" value="Sialidases"/>
    <property type="match status" value="1"/>
</dbReference>
<dbReference type="RefSeq" id="WP_264136593.1">
    <property type="nucleotide sequence ID" value="NZ_JAOYOD010000001.1"/>
</dbReference>
<dbReference type="PRINTS" id="PR01021">
    <property type="entry name" value="OMPADOMAIN"/>
</dbReference>
<proteinExistence type="predicted"/>
<evidence type="ECO:0000256" key="4">
    <source>
        <dbReference type="PROSITE-ProRule" id="PRU00473"/>
    </source>
</evidence>
<dbReference type="SUPFAM" id="SSF48452">
    <property type="entry name" value="TPR-like"/>
    <property type="match status" value="1"/>
</dbReference>
<evidence type="ECO:0000313" key="8">
    <source>
        <dbReference type="Proteomes" id="UP001300692"/>
    </source>
</evidence>
<dbReference type="Pfam" id="PF07676">
    <property type="entry name" value="PD40"/>
    <property type="match status" value="1"/>
</dbReference>
<dbReference type="InterPro" id="IPR006664">
    <property type="entry name" value="OMP_bac"/>
</dbReference>
<evidence type="ECO:0000256" key="1">
    <source>
        <dbReference type="ARBA" id="ARBA00004442"/>
    </source>
</evidence>
<keyword evidence="3" id="KW-0998">Cell outer membrane</keyword>
<dbReference type="InterPro" id="IPR050330">
    <property type="entry name" value="Bact_OuterMem_StrucFunc"/>
</dbReference>
<name>A0ABT3CQ15_9BACT</name>
<keyword evidence="2 4" id="KW-0472">Membrane</keyword>
<dbReference type="InterPro" id="IPR008969">
    <property type="entry name" value="CarboxyPept-like_regulatory"/>
</dbReference>
<reference evidence="7 8" key="1">
    <citation type="submission" date="2022-10" db="EMBL/GenBank/DDBJ databases">
        <title>Comparative genomics and taxonomic characterization of three novel marine species of genus Reichenbachiella exhibiting antioxidant and polysaccharide degradation activities.</title>
        <authorList>
            <person name="Muhammad N."/>
            <person name="Lee Y.-J."/>
            <person name="Ko J."/>
            <person name="Kim S.-G."/>
        </authorList>
    </citation>
    <scope>NUCLEOTIDE SEQUENCE [LARGE SCALE GENOMIC DNA]</scope>
    <source>
        <strain evidence="7 8">ABR2-5</strain>
    </source>
</reference>
<evidence type="ECO:0000313" key="7">
    <source>
        <dbReference type="EMBL" id="MCV9385810.1"/>
    </source>
</evidence>
<gene>
    <name evidence="7" type="ORF">N7U62_04005</name>
</gene>
<dbReference type="PANTHER" id="PTHR30329">
    <property type="entry name" value="STATOR ELEMENT OF FLAGELLAR MOTOR COMPLEX"/>
    <property type="match status" value="1"/>
</dbReference>
<dbReference type="InterPro" id="IPR011659">
    <property type="entry name" value="WD40"/>
</dbReference>
<dbReference type="Gene3D" id="3.30.1330.60">
    <property type="entry name" value="OmpA-like domain"/>
    <property type="match status" value="1"/>
</dbReference>
<feature type="chain" id="PRO_5046625269" evidence="5">
    <location>
        <begin position="26"/>
        <end position="666"/>
    </location>
</feature>
<feature type="signal peptide" evidence="5">
    <location>
        <begin position="1"/>
        <end position="25"/>
    </location>
</feature>
<dbReference type="InterPro" id="IPR036278">
    <property type="entry name" value="Sialidase_sf"/>
</dbReference>
<dbReference type="InterPro" id="IPR036737">
    <property type="entry name" value="OmpA-like_sf"/>
</dbReference>
<dbReference type="EMBL" id="JAOYOD010000001">
    <property type="protein sequence ID" value="MCV9385810.1"/>
    <property type="molecule type" value="Genomic_DNA"/>
</dbReference>
<dbReference type="PROSITE" id="PS51123">
    <property type="entry name" value="OMPA_2"/>
    <property type="match status" value="1"/>
</dbReference>
<dbReference type="CDD" id="cd07185">
    <property type="entry name" value="OmpA_C-like"/>
    <property type="match status" value="1"/>
</dbReference>
<evidence type="ECO:0000256" key="5">
    <source>
        <dbReference type="SAM" id="SignalP"/>
    </source>
</evidence>
<evidence type="ECO:0000256" key="3">
    <source>
        <dbReference type="ARBA" id="ARBA00023237"/>
    </source>
</evidence>
<comment type="subcellular location">
    <subcellularLocation>
        <location evidence="1">Cell outer membrane</location>
    </subcellularLocation>
</comment>
<keyword evidence="5" id="KW-0732">Signal</keyword>
<sequence length="666" mass="76427">MNTVKKFFTLFYAFVVLLCAWNAQAQNNSDKEEMIQKADHHFYNEEFKKALLLYNQILHEYPDNHYIQYHKHIANHLIYGHESTMDSLREYERNEGKTDKFYNYWLGRIHYKSYEFDLSEKHYQAFLDLEAYKTEEITNEAKKRLEQTKRARQFYLNTNDYEVINMGPPINSSAADISPAFFADHNELIFSSSRLKPSHPLKEETKGVFTIFHCINTGSSWQKPTALKELGTFEENNAKIEVVNNDGRLFMYIKDGDRSNLFYSQPNGEDWKVPTEFDPKLKEAHIASHFFINDEETVIYFSSPSPRGDLDLYQTHFEPGSQSWSSPVPVPGDINTSADEDSPYLSHDGKSIYYSSNNPDLSIGGFDIIQSEWNAASNSWSKVKNVGFPINTIDNEINLQLNPDNISGFLSSDRIHGKGDYDIYYFHKHGKVIAKGTVYDNSTGKPIPEAQVDMRPVTNADEHFKTYTDANGQYSMEIFSKELFDADITVLGHKAYSEQVVSDHGDRNRLFVQDFHIQVPEAIEETDYLALFDRNKESQYEKLDMMGSKFRAGQKVMLKNIYFDVHSAHLTQESNDALNHLYQTLKNSPKLKVEIGGHTDNTGTLAANMALSLERANAVKDYLTSKGIAASRLITKGYGPNQPLASNDDEENGRELNRRIEVRVLN</sequence>
<evidence type="ECO:0000256" key="2">
    <source>
        <dbReference type="ARBA" id="ARBA00023136"/>
    </source>
</evidence>
<evidence type="ECO:0000259" key="6">
    <source>
        <dbReference type="PROSITE" id="PS51123"/>
    </source>
</evidence>
<dbReference type="InterPro" id="IPR011990">
    <property type="entry name" value="TPR-like_helical_dom_sf"/>
</dbReference>
<dbReference type="Proteomes" id="UP001300692">
    <property type="component" value="Unassembled WGS sequence"/>
</dbReference>
<comment type="caution">
    <text evidence="7">The sequence shown here is derived from an EMBL/GenBank/DDBJ whole genome shotgun (WGS) entry which is preliminary data.</text>
</comment>
<dbReference type="SUPFAM" id="SSF49464">
    <property type="entry name" value="Carboxypeptidase regulatory domain-like"/>
    <property type="match status" value="1"/>
</dbReference>
<accession>A0ABT3CQ15</accession>
<feature type="domain" description="OmpA-like" evidence="6">
    <location>
        <begin position="550"/>
        <end position="666"/>
    </location>
</feature>
<keyword evidence="8" id="KW-1185">Reference proteome</keyword>
<dbReference type="PANTHER" id="PTHR30329:SF21">
    <property type="entry name" value="LIPOPROTEIN YIAD-RELATED"/>
    <property type="match status" value="1"/>
</dbReference>
<organism evidence="7 8">
    <name type="scientific">Reichenbachiella ulvae</name>
    <dbReference type="NCBI Taxonomy" id="2980104"/>
    <lineage>
        <taxon>Bacteria</taxon>
        <taxon>Pseudomonadati</taxon>
        <taxon>Bacteroidota</taxon>
        <taxon>Cytophagia</taxon>
        <taxon>Cytophagales</taxon>
        <taxon>Reichenbachiellaceae</taxon>
        <taxon>Reichenbachiella</taxon>
    </lineage>
</organism>